<organism evidence="6 7">
    <name type="scientific">Ruoffia tabacinasalis</name>
    <dbReference type="NCBI Taxonomy" id="87458"/>
    <lineage>
        <taxon>Bacteria</taxon>
        <taxon>Bacillati</taxon>
        <taxon>Bacillota</taxon>
        <taxon>Bacilli</taxon>
        <taxon>Lactobacillales</taxon>
        <taxon>Aerococcaceae</taxon>
        <taxon>Ruoffia</taxon>
    </lineage>
</organism>
<sequence length="600" mass="65961">MNKILNKLFLTALVLVGVVAPVATTVQTANAQEAIPITILAQSASEQDVNIVRDQLTRAGFQVETSLQPDYASFNAQKEAGNYDLAISSWTTVTGNPDYAVRSLFKSDGDNSIMSNPEVDELIEQAATETPEEYVDTYTEFENQLVTENAYIVPLYTSLKAQAFNQEVLNPDSIRLSKSRAFAWEPVSYVDDSQHAERPLLLTQTSSQLTSLDPIKGNDGSINQLNTNMYVRLINLTDDDQITSENSLSYNHAIADGNSEYYFILRDDINFAQIKDGAAVDTGDLVSAEDVVYSLNRAKDPNSVPDHRTYSLHEHIDEVSIVEDIAELEEATLSGSDSSVKDALEEGLETPISSVVASEDEVDNANGNYQVVKLTTTQPFPQVLNYLGHQSAGIVSEQQVEAINTYDIESYDVNSDIAYGDQRAVTEGGSYDNHLWTSGPYIMVDKNDYQANFVKNPAYRPDTDADANIEQVTVRFIADSSSALSALRSNEVDLYYGLGEVDYPIVENESSLALQSIPSNAVTYMLFNVNTPGRPVSDSADLRKSVLYAINQEEINAAYQGLKLPAYSTLSPLVETGNTLVADQAKVEEFRNNYLNSATE</sequence>
<keyword evidence="3 4" id="KW-0732">Signal</keyword>
<evidence type="ECO:0000256" key="1">
    <source>
        <dbReference type="ARBA" id="ARBA00005695"/>
    </source>
</evidence>
<feature type="domain" description="Solute-binding protein family 5" evidence="5">
    <location>
        <begin position="254"/>
        <end position="578"/>
    </location>
</feature>
<dbReference type="Gene3D" id="3.10.105.10">
    <property type="entry name" value="Dipeptide-binding Protein, Domain 3"/>
    <property type="match status" value="1"/>
</dbReference>
<dbReference type="SUPFAM" id="SSF53850">
    <property type="entry name" value="Periplasmic binding protein-like II"/>
    <property type="match status" value="2"/>
</dbReference>
<proteinExistence type="inferred from homology"/>
<evidence type="ECO:0000313" key="7">
    <source>
        <dbReference type="Proteomes" id="UP000306420"/>
    </source>
</evidence>
<evidence type="ECO:0000259" key="5">
    <source>
        <dbReference type="Pfam" id="PF00496"/>
    </source>
</evidence>
<dbReference type="GO" id="GO:1904680">
    <property type="term" value="F:peptide transmembrane transporter activity"/>
    <property type="evidence" value="ECO:0007669"/>
    <property type="project" value="TreeGrafter"/>
</dbReference>
<dbReference type="EMBL" id="VBSP01000004">
    <property type="protein sequence ID" value="TLQ49084.1"/>
    <property type="molecule type" value="Genomic_DNA"/>
</dbReference>
<dbReference type="RefSeq" id="WP_138403794.1">
    <property type="nucleotide sequence ID" value="NZ_VBSP01000004.1"/>
</dbReference>
<protein>
    <recommendedName>
        <fullName evidence="5">Solute-binding protein family 5 domain-containing protein</fullName>
    </recommendedName>
</protein>
<dbReference type="Gene3D" id="3.40.190.10">
    <property type="entry name" value="Periplasmic binding protein-like II"/>
    <property type="match status" value="1"/>
</dbReference>
<reference evidence="6 7" key="1">
    <citation type="submission" date="2019-05" db="EMBL/GenBank/DDBJ databases">
        <title>The metagenome of a microbial culture collection derived from dairy environment covers the genomic content of the human microbiome.</title>
        <authorList>
            <person name="Roder T."/>
            <person name="Wuthrich D."/>
            <person name="Sattari Z."/>
            <person name="Von Ah U."/>
            <person name="Bar C."/>
            <person name="Ronchi F."/>
            <person name="Macpherson A.J."/>
            <person name="Ganal-Vonarburg S.C."/>
            <person name="Bruggmann R."/>
            <person name="Vergeres G."/>
        </authorList>
    </citation>
    <scope>NUCLEOTIDE SEQUENCE [LARGE SCALE GENOMIC DNA]</scope>
    <source>
        <strain evidence="6 7">FAM 24227</strain>
    </source>
</reference>
<evidence type="ECO:0000256" key="4">
    <source>
        <dbReference type="SAM" id="SignalP"/>
    </source>
</evidence>
<comment type="caution">
    <text evidence="6">The sequence shown here is derived from an EMBL/GenBank/DDBJ whole genome shotgun (WGS) entry which is preliminary data.</text>
</comment>
<dbReference type="PANTHER" id="PTHR30290">
    <property type="entry name" value="PERIPLASMIC BINDING COMPONENT OF ABC TRANSPORTER"/>
    <property type="match status" value="1"/>
</dbReference>
<evidence type="ECO:0000256" key="2">
    <source>
        <dbReference type="ARBA" id="ARBA00022448"/>
    </source>
</evidence>
<evidence type="ECO:0000313" key="6">
    <source>
        <dbReference type="EMBL" id="TLQ49084.1"/>
    </source>
</evidence>
<evidence type="ECO:0000256" key="3">
    <source>
        <dbReference type="ARBA" id="ARBA00022729"/>
    </source>
</evidence>
<feature type="signal peptide" evidence="4">
    <location>
        <begin position="1"/>
        <end position="31"/>
    </location>
</feature>
<accession>A0A5R9EFI1</accession>
<dbReference type="InterPro" id="IPR000914">
    <property type="entry name" value="SBP_5_dom"/>
</dbReference>
<feature type="chain" id="PRO_5024360023" description="Solute-binding protein family 5 domain-containing protein" evidence="4">
    <location>
        <begin position="32"/>
        <end position="600"/>
    </location>
</feature>
<dbReference type="Proteomes" id="UP000306420">
    <property type="component" value="Unassembled WGS sequence"/>
</dbReference>
<dbReference type="InterPro" id="IPR039424">
    <property type="entry name" value="SBP_5"/>
</dbReference>
<dbReference type="OrthoDB" id="2430588at2"/>
<dbReference type="GO" id="GO:0015833">
    <property type="term" value="P:peptide transport"/>
    <property type="evidence" value="ECO:0007669"/>
    <property type="project" value="TreeGrafter"/>
</dbReference>
<dbReference type="PANTHER" id="PTHR30290:SF9">
    <property type="entry name" value="OLIGOPEPTIDE-BINDING PROTEIN APPA"/>
    <property type="match status" value="1"/>
</dbReference>
<name>A0A5R9EFI1_9LACT</name>
<keyword evidence="2" id="KW-0813">Transport</keyword>
<dbReference type="Pfam" id="PF00496">
    <property type="entry name" value="SBP_bac_5"/>
    <property type="match status" value="1"/>
</dbReference>
<gene>
    <name evidence="6" type="ORF">FEZ33_02365</name>
</gene>
<dbReference type="AlphaFoldDB" id="A0A5R9EFI1"/>
<comment type="similarity">
    <text evidence="1">Belongs to the bacterial solute-binding protein 5 family.</text>
</comment>